<name>A0A4Q9MCE5_9APHY</name>
<gene>
    <name evidence="3" type="ORF">BD311DRAFT_529351</name>
</gene>
<sequence length="96" mass="10924">MKMLMIHIVLLGGLCRRLNDAPLTASTIACATEGEAASNSDQPCRSPRLQTMMRIPRRQVRSPSNLSQAHRCRRLRGRPRRRMPDLRRVPRGSPTH</sequence>
<keyword evidence="2" id="KW-0732">Signal</keyword>
<accession>A0A4Q9MCE5</accession>
<dbReference type="EMBL" id="ML143469">
    <property type="protein sequence ID" value="TBU24960.1"/>
    <property type="molecule type" value="Genomic_DNA"/>
</dbReference>
<protein>
    <recommendedName>
        <fullName evidence="4">Secreted protein</fullName>
    </recommendedName>
</protein>
<dbReference type="Proteomes" id="UP000292957">
    <property type="component" value="Unassembled WGS sequence"/>
</dbReference>
<feature type="signal peptide" evidence="2">
    <location>
        <begin position="1"/>
        <end position="20"/>
    </location>
</feature>
<evidence type="ECO:0000313" key="3">
    <source>
        <dbReference type="EMBL" id="TBU24960.1"/>
    </source>
</evidence>
<feature type="region of interest" description="Disordered" evidence="1">
    <location>
        <begin position="34"/>
        <end position="96"/>
    </location>
</feature>
<feature type="compositionally biased region" description="Basic residues" evidence="1">
    <location>
        <begin position="70"/>
        <end position="81"/>
    </location>
</feature>
<evidence type="ECO:0000256" key="2">
    <source>
        <dbReference type="SAM" id="SignalP"/>
    </source>
</evidence>
<evidence type="ECO:0000256" key="1">
    <source>
        <dbReference type="SAM" id="MobiDB-lite"/>
    </source>
</evidence>
<feature type="chain" id="PRO_5021032834" description="Secreted protein" evidence="2">
    <location>
        <begin position="21"/>
        <end position="96"/>
    </location>
</feature>
<organism evidence="3">
    <name type="scientific">Dichomitus squalens</name>
    <dbReference type="NCBI Taxonomy" id="114155"/>
    <lineage>
        <taxon>Eukaryota</taxon>
        <taxon>Fungi</taxon>
        <taxon>Dikarya</taxon>
        <taxon>Basidiomycota</taxon>
        <taxon>Agaricomycotina</taxon>
        <taxon>Agaricomycetes</taxon>
        <taxon>Polyporales</taxon>
        <taxon>Polyporaceae</taxon>
        <taxon>Dichomitus</taxon>
    </lineage>
</organism>
<dbReference type="AlphaFoldDB" id="A0A4Q9MCE5"/>
<proteinExistence type="predicted"/>
<evidence type="ECO:0008006" key="4">
    <source>
        <dbReference type="Google" id="ProtNLM"/>
    </source>
</evidence>
<reference evidence="3" key="1">
    <citation type="submission" date="2019-01" db="EMBL/GenBank/DDBJ databases">
        <title>Draft genome sequences of three monokaryotic isolates of the white-rot basidiomycete fungus Dichomitus squalens.</title>
        <authorList>
            <consortium name="DOE Joint Genome Institute"/>
            <person name="Lopez S.C."/>
            <person name="Andreopoulos B."/>
            <person name="Pangilinan J."/>
            <person name="Lipzen A."/>
            <person name="Riley R."/>
            <person name="Ahrendt S."/>
            <person name="Ng V."/>
            <person name="Barry K."/>
            <person name="Daum C."/>
            <person name="Grigoriev I.V."/>
            <person name="Hilden K.S."/>
            <person name="Makela M.R."/>
            <person name="de Vries R.P."/>
        </authorList>
    </citation>
    <scope>NUCLEOTIDE SEQUENCE [LARGE SCALE GENOMIC DNA]</scope>
    <source>
        <strain evidence="3">OM18370.1</strain>
    </source>
</reference>